<keyword evidence="3" id="KW-1185">Reference proteome</keyword>
<dbReference type="Proteomes" id="UP000054485">
    <property type="component" value="Unassembled WGS sequence"/>
</dbReference>
<organism evidence="2 3">
    <name type="scientific">Suillus luteus UH-Slu-Lm8-n1</name>
    <dbReference type="NCBI Taxonomy" id="930992"/>
    <lineage>
        <taxon>Eukaryota</taxon>
        <taxon>Fungi</taxon>
        <taxon>Dikarya</taxon>
        <taxon>Basidiomycota</taxon>
        <taxon>Agaricomycotina</taxon>
        <taxon>Agaricomycetes</taxon>
        <taxon>Agaricomycetidae</taxon>
        <taxon>Boletales</taxon>
        <taxon>Suillineae</taxon>
        <taxon>Suillaceae</taxon>
        <taxon>Suillus</taxon>
    </lineage>
</organism>
<dbReference type="AlphaFoldDB" id="A0A0D0AW44"/>
<keyword evidence="1" id="KW-0732">Signal</keyword>
<dbReference type="InParanoid" id="A0A0D0AW44"/>
<protein>
    <submittedName>
        <fullName evidence="2">Uncharacterized protein</fullName>
    </submittedName>
</protein>
<evidence type="ECO:0000313" key="2">
    <source>
        <dbReference type="EMBL" id="KIK38602.1"/>
    </source>
</evidence>
<evidence type="ECO:0000256" key="1">
    <source>
        <dbReference type="SAM" id="SignalP"/>
    </source>
</evidence>
<feature type="signal peptide" evidence="1">
    <location>
        <begin position="1"/>
        <end position="28"/>
    </location>
</feature>
<sequence>MISTWKTYTNHRLLCKLAFLCRLASITARISGIAIPSRACNIIVIVKELPRLSLVWTSSCCEVSEICLQCQGTKGLIDQTCGLSDKDWTLSTDDIASRTQSKCLQTLQPRMTLGY</sequence>
<name>A0A0D0AW44_9AGAM</name>
<reference evidence="3" key="2">
    <citation type="submission" date="2015-01" db="EMBL/GenBank/DDBJ databases">
        <title>Evolutionary Origins and Diversification of the Mycorrhizal Mutualists.</title>
        <authorList>
            <consortium name="DOE Joint Genome Institute"/>
            <consortium name="Mycorrhizal Genomics Consortium"/>
            <person name="Kohler A."/>
            <person name="Kuo A."/>
            <person name="Nagy L.G."/>
            <person name="Floudas D."/>
            <person name="Copeland A."/>
            <person name="Barry K.W."/>
            <person name="Cichocki N."/>
            <person name="Veneault-Fourrey C."/>
            <person name="LaButti K."/>
            <person name="Lindquist E.A."/>
            <person name="Lipzen A."/>
            <person name="Lundell T."/>
            <person name="Morin E."/>
            <person name="Murat C."/>
            <person name="Riley R."/>
            <person name="Ohm R."/>
            <person name="Sun H."/>
            <person name="Tunlid A."/>
            <person name="Henrissat B."/>
            <person name="Grigoriev I.V."/>
            <person name="Hibbett D.S."/>
            <person name="Martin F."/>
        </authorList>
    </citation>
    <scope>NUCLEOTIDE SEQUENCE [LARGE SCALE GENOMIC DNA]</scope>
    <source>
        <strain evidence="3">UH-Slu-Lm8-n1</strain>
    </source>
</reference>
<evidence type="ECO:0000313" key="3">
    <source>
        <dbReference type="Proteomes" id="UP000054485"/>
    </source>
</evidence>
<dbReference type="HOGENOM" id="CLU_2110576_0_0_1"/>
<feature type="chain" id="PRO_5002207730" evidence="1">
    <location>
        <begin position="29"/>
        <end position="115"/>
    </location>
</feature>
<proteinExistence type="predicted"/>
<reference evidence="2 3" key="1">
    <citation type="submission" date="2014-04" db="EMBL/GenBank/DDBJ databases">
        <authorList>
            <consortium name="DOE Joint Genome Institute"/>
            <person name="Kuo A."/>
            <person name="Ruytinx J."/>
            <person name="Rineau F."/>
            <person name="Colpaert J."/>
            <person name="Kohler A."/>
            <person name="Nagy L.G."/>
            <person name="Floudas D."/>
            <person name="Copeland A."/>
            <person name="Barry K.W."/>
            <person name="Cichocki N."/>
            <person name="Veneault-Fourrey C."/>
            <person name="LaButti K."/>
            <person name="Lindquist E.A."/>
            <person name="Lipzen A."/>
            <person name="Lundell T."/>
            <person name="Morin E."/>
            <person name="Murat C."/>
            <person name="Sun H."/>
            <person name="Tunlid A."/>
            <person name="Henrissat B."/>
            <person name="Grigoriev I.V."/>
            <person name="Hibbett D.S."/>
            <person name="Martin F."/>
            <person name="Nordberg H.P."/>
            <person name="Cantor M.N."/>
            <person name="Hua S.X."/>
        </authorList>
    </citation>
    <scope>NUCLEOTIDE SEQUENCE [LARGE SCALE GENOMIC DNA]</scope>
    <source>
        <strain evidence="2 3">UH-Slu-Lm8-n1</strain>
    </source>
</reference>
<dbReference type="EMBL" id="KN835384">
    <property type="protein sequence ID" value="KIK38602.1"/>
    <property type="molecule type" value="Genomic_DNA"/>
</dbReference>
<gene>
    <name evidence="2" type="ORF">CY34DRAFT_385110</name>
</gene>
<accession>A0A0D0AW44</accession>